<dbReference type="Proteomes" id="UP000765845">
    <property type="component" value="Unassembled WGS sequence"/>
</dbReference>
<comment type="subcellular location">
    <subcellularLocation>
        <location evidence="2">Membrane</location>
        <topology evidence="2">Multi-pass membrane protein</topology>
    </subcellularLocation>
</comment>
<dbReference type="InterPro" id="IPR050351">
    <property type="entry name" value="BphY/WalK/GraS-like"/>
</dbReference>
<dbReference type="PRINTS" id="PR00344">
    <property type="entry name" value="BCTRLSENSOR"/>
</dbReference>
<dbReference type="InterPro" id="IPR036097">
    <property type="entry name" value="HisK_dim/P_sf"/>
</dbReference>
<keyword evidence="11" id="KW-0472">Membrane</keyword>
<dbReference type="InterPro" id="IPR035965">
    <property type="entry name" value="PAS-like_dom_sf"/>
</dbReference>
<dbReference type="PROSITE" id="PS50109">
    <property type="entry name" value="HIS_KIN"/>
    <property type="match status" value="1"/>
</dbReference>
<keyword evidence="9" id="KW-1133">Transmembrane helix</keyword>
<dbReference type="Gene3D" id="1.10.287.130">
    <property type="match status" value="1"/>
</dbReference>
<accession>A0ABX1GBF5</accession>
<keyword evidence="4" id="KW-0808">Transferase</keyword>
<evidence type="ECO:0000259" key="12">
    <source>
        <dbReference type="PROSITE" id="PS50109"/>
    </source>
</evidence>
<dbReference type="SUPFAM" id="SSF55785">
    <property type="entry name" value="PYP-like sensor domain (PAS domain)"/>
    <property type="match status" value="1"/>
</dbReference>
<evidence type="ECO:0000256" key="5">
    <source>
        <dbReference type="ARBA" id="ARBA00022692"/>
    </source>
</evidence>
<dbReference type="PANTHER" id="PTHR42878">
    <property type="entry name" value="TWO-COMPONENT HISTIDINE KINASE"/>
    <property type="match status" value="1"/>
</dbReference>
<organism evidence="13 14">
    <name type="scientific">Spongiibacter thalassae</name>
    <dbReference type="NCBI Taxonomy" id="2721624"/>
    <lineage>
        <taxon>Bacteria</taxon>
        <taxon>Pseudomonadati</taxon>
        <taxon>Pseudomonadota</taxon>
        <taxon>Gammaproteobacteria</taxon>
        <taxon>Cellvibrionales</taxon>
        <taxon>Spongiibacteraceae</taxon>
        <taxon>Spongiibacter</taxon>
    </lineage>
</organism>
<evidence type="ECO:0000256" key="11">
    <source>
        <dbReference type="ARBA" id="ARBA00023136"/>
    </source>
</evidence>
<keyword evidence="6" id="KW-0547">Nucleotide-binding</keyword>
<evidence type="ECO:0000256" key="7">
    <source>
        <dbReference type="ARBA" id="ARBA00022777"/>
    </source>
</evidence>
<reference evidence="13 14" key="1">
    <citation type="submission" date="2020-04" db="EMBL/GenBank/DDBJ databases">
        <authorList>
            <person name="Yoon J."/>
        </authorList>
    </citation>
    <scope>NUCLEOTIDE SEQUENCE [LARGE SCALE GENOMIC DNA]</scope>
    <source>
        <strain evidence="13 14">KMU-166</strain>
    </source>
</reference>
<evidence type="ECO:0000256" key="9">
    <source>
        <dbReference type="ARBA" id="ARBA00022989"/>
    </source>
</evidence>
<keyword evidence="14" id="KW-1185">Reference proteome</keyword>
<name>A0ABX1GBF5_9GAMM</name>
<dbReference type="InterPro" id="IPR005467">
    <property type="entry name" value="His_kinase_dom"/>
</dbReference>
<dbReference type="SUPFAM" id="SSF47384">
    <property type="entry name" value="Homodimeric domain of signal transducing histidine kinase"/>
    <property type="match status" value="1"/>
</dbReference>
<evidence type="ECO:0000313" key="13">
    <source>
        <dbReference type="EMBL" id="NKI15813.1"/>
    </source>
</evidence>
<dbReference type="Gene3D" id="3.30.565.10">
    <property type="entry name" value="Histidine kinase-like ATPase, C-terminal domain"/>
    <property type="match status" value="1"/>
</dbReference>
<dbReference type="CDD" id="cd00130">
    <property type="entry name" value="PAS"/>
    <property type="match status" value="1"/>
</dbReference>
<dbReference type="InterPro" id="IPR003594">
    <property type="entry name" value="HATPase_dom"/>
</dbReference>
<dbReference type="RefSeq" id="WP_168448371.1">
    <property type="nucleotide sequence ID" value="NZ_JAAWWK010000001.1"/>
</dbReference>
<evidence type="ECO:0000256" key="8">
    <source>
        <dbReference type="ARBA" id="ARBA00022840"/>
    </source>
</evidence>
<evidence type="ECO:0000256" key="4">
    <source>
        <dbReference type="ARBA" id="ARBA00022679"/>
    </source>
</evidence>
<evidence type="ECO:0000256" key="1">
    <source>
        <dbReference type="ARBA" id="ARBA00000085"/>
    </source>
</evidence>
<proteinExistence type="predicted"/>
<evidence type="ECO:0000256" key="2">
    <source>
        <dbReference type="ARBA" id="ARBA00004141"/>
    </source>
</evidence>
<evidence type="ECO:0000256" key="3">
    <source>
        <dbReference type="ARBA" id="ARBA00012438"/>
    </source>
</evidence>
<evidence type="ECO:0000256" key="6">
    <source>
        <dbReference type="ARBA" id="ARBA00022741"/>
    </source>
</evidence>
<dbReference type="EC" id="2.7.13.3" evidence="3"/>
<dbReference type="Gene3D" id="3.30.450.20">
    <property type="entry name" value="PAS domain"/>
    <property type="match status" value="1"/>
</dbReference>
<sequence>MKRQGALDFILAEALDGLIIYSTHHSSETWCSPRFLETLGYASSDLQTPIEEVLCKLDGWTTALDDWLTGQAGTSSAHNLCHRHPSGTTTWFRCCGNLIRGDNGNADHIIISCTDITTEINRSQQLEEKTKELLKYSYAVSHDIKAPVGNAALALKIIHNKLKDVIDAGTSTLLAELSTSMQRLVGIVEQLHEIAALDAPLSPPEPTMLSDQIRLARSQLAAKITDSKAQIVLEQDGELTAHIGLLANVLLKLIDNSIIFCEDGRAPTISISISDAQEAWYISVADNGIGIAEENQGKIFELLKKCYADRQLTTFGLGLSYCKKAVARMGGNLTVESRLGEGSTFTFSIPKTSINGGN</sequence>
<dbReference type="Pfam" id="PF02518">
    <property type="entry name" value="HATPase_c"/>
    <property type="match status" value="1"/>
</dbReference>
<keyword evidence="5" id="KW-0812">Transmembrane</keyword>
<dbReference type="EMBL" id="JAAWWK010000001">
    <property type="protein sequence ID" value="NKI15813.1"/>
    <property type="molecule type" value="Genomic_DNA"/>
</dbReference>
<comment type="catalytic activity">
    <reaction evidence="1">
        <text>ATP + protein L-histidine = ADP + protein N-phospho-L-histidine.</text>
        <dbReference type="EC" id="2.7.13.3"/>
    </reaction>
</comment>
<keyword evidence="10" id="KW-0902">Two-component regulatory system</keyword>
<keyword evidence="7 13" id="KW-0418">Kinase</keyword>
<dbReference type="InterPro" id="IPR004358">
    <property type="entry name" value="Sig_transdc_His_kin-like_C"/>
</dbReference>
<dbReference type="InterPro" id="IPR036890">
    <property type="entry name" value="HATPase_C_sf"/>
</dbReference>
<feature type="domain" description="Histidine kinase" evidence="12">
    <location>
        <begin position="139"/>
        <end position="353"/>
    </location>
</feature>
<protein>
    <recommendedName>
        <fullName evidence="3">histidine kinase</fullName>
        <ecNumber evidence="3">2.7.13.3</ecNumber>
    </recommendedName>
</protein>
<dbReference type="PANTHER" id="PTHR42878:SF7">
    <property type="entry name" value="SENSOR HISTIDINE KINASE GLRK"/>
    <property type="match status" value="1"/>
</dbReference>
<comment type="caution">
    <text evidence="13">The sequence shown here is derived from an EMBL/GenBank/DDBJ whole genome shotgun (WGS) entry which is preliminary data.</text>
</comment>
<gene>
    <name evidence="13" type="ORF">HCU74_00115</name>
</gene>
<dbReference type="SMART" id="SM00387">
    <property type="entry name" value="HATPase_c"/>
    <property type="match status" value="1"/>
</dbReference>
<dbReference type="GO" id="GO:0016301">
    <property type="term" value="F:kinase activity"/>
    <property type="evidence" value="ECO:0007669"/>
    <property type="project" value="UniProtKB-KW"/>
</dbReference>
<keyword evidence="8" id="KW-0067">ATP-binding</keyword>
<dbReference type="Pfam" id="PF13426">
    <property type="entry name" value="PAS_9"/>
    <property type="match status" value="1"/>
</dbReference>
<dbReference type="SUPFAM" id="SSF55874">
    <property type="entry name" value="ATPase domain of HSP90 chaperone/DNA topoisomerase II/histidine kinase"/>
    <property type="match status" value="1"/>
</dbReference>
<dbReference type="InterPro" id="IPR000014">
    <property type="entry name" value="PAS"/>
</dbReference>
<evidence type="ECO:0000256" key="10">
    <source>
        <dbReference type="ARBA" id="ARBA00023012"/>
    </source>
</evidence>
<evidence type="ECO:0000313" key="14">
    <source>
        <dbReference type="Proteomes" id="UP000765845"/>
    </source>
</evidence>